<reference evidence="2 3" key="1">
    <citation type="submission" date="2021-05" db="EMBL/GenBank/DDBJ databases">
        <title>The draft genome of Geobacter chapellei DSM 13688.</title>
        <authorList>
            <person name="Xu Z."/>
            <person name="Masuda Y."/>
            <person name="Itoh H."/>
            <person name="Senoo K."/>
        </authorList>
    </citation>
    <scope>NUCLEOTIDE SEQUENCE [LARGE SCALE GENOMIC DNA]</scope>
    <source>
        <strain evidence="2 3">DSM 13688</strain>
    </source>
</reference>
<dbReference type="PROSITE" id="PS50889">
    <property type="entry name" value="S4"/>
    <property type="match status" value="1"/>
</dbReference>
<proteinExistence type="predicted"/>
<evidence type="ECO:0000256" key="1">
    <source>
        <dbReference type="PROSITE-ProRule" id="PRU00182"/>
    </source>
</evidence>
<protein>
    <submittedName>
        <fullName evidence="2">RNA-binding S4 domain-containing protein</fullName>
    </submittedName>
</protein>
<accession>A0ABS5U9G0</accession>
<dbReference type="Pfam" id="PF13275">
    <property type="entry name" value="S4_2"/>
    <property type="match status" value="1"/>
</dbReference>
<name>A0ABS5U9G0_9BACT</name>
<dbReference type="SUPFAM" id="SSF55174">
    <property type="entry name" value="Alpha-L RNA-binding motif"/>
    <property type="match status" value="1"/>
</dbReference>
<evidence type="ECO:0000313" key="2">
    <source>
        <dbReference type="EMBL" id="MBT1072311.1"/>
    </source>
</evidence>
<gene>
    <name evidence="2" type="ORF">KJB30_10980</name>
</gene>
<organism evidence="2 3">
    <name type="scientific">Pelotalea chapellei</name>
    <dbReference type="NCBI Taxonomy" id="44671"/>
    <lineage>
        <taxon>Bacteria</taxon>
        <taxon>Pseudomonadati</taxon>
        <taxon>Thermodesulfobacteriota</taxon>
        <taxon>Desulfuromonadia</taxon>
        <taxon>Geobacterales</taxon>
        <taxon>Geobacteraceae</taxon>
        <taxon>Pelotalea</taxon>
    </lineage>
</organism>
<dbReference type="CDD" id="cd00165">
    <property type="entry name" value="S4"/>
    <property type="match status" value="1"/>
</dbReference>
<dbReference type="InterPro" id="IPR036986">
    <property type="entry name" value="S4_RNA-bd_sf"/>
</dbReference>
<dbReference type="Proteomes" id="UP000784128">
    <property type="component" value="Unassembled WGS sequence"/>
</dbReference>
<keyword evidence="3" id="KW-1185">Reference proteome</keyword>
<comment type="caution">
    <text evidence="2">The sequence shown here is derived from an EMBL/GenBank/DDBJ whole genome shotgun (WGS) entry which is preliminary data.</text>
</comment>
<keyword evidence="1" id="KW-0694">RNA-binding</keyword>
<evidence type="ECO:0000313" key="3">
    <source>
        <dbReference type="Proteomes" id="UP000784128"/>
    </source>
</evidence>
<dbReference type="Gene3D" id="3.10.290.10">
    <property type="entry name" value="RNA-binding S4 domain"/>
    <property type="match status" value="1"/>
</dbReference>
<sequence length="71" mass="7814">MEFEITTEYIKLDSLLKAVNVVGSGGEAKIVIADGLVRVNGEVELRRGRKLYPGDTASVGGYEFRVERIDL</sequence>
<dbReference type="EMBL" id="JAHDYS010000009">
    <property type="protein sequence ID" value="MBT1072311.1"/>
    <property type="molecule type" value="Genomic_DNA"/>
</dbReference>